<dbReference type="InParanoid" id="G1LAN8"/>
<evidence type="ECO:0000313" key="17">
    <source>
        <dbReference type="Ensembl" id="ENSAMEP00000003961.2"/>
    </source>
</evidence>
<dbReference type="InterPro" id="IPR011701">
    <property type="entry name" value="MFS"/>
</dbReference>
<dbReference type="GO" id="GO:0016020">
    <property type="term" value="C:membrane"/>
    <property type="evidence" value="ECO:0007669"/>
    <property type="project" value="UniProtKB-SubCell"/>
</dbReference>
<feature type="transmembrane region" description="Helical" evidence="16">
    <location>
        <begin position="593"/>
        <end position="615"/>
    </location>
</feature>
<dbReference type="FunFam" id="1.20.1250.20:FF:000120">
    <property type="entry name" value="Solute carrier family 45, member 1"/>
    <property type="match status" value="1"/>
</dbReference>
<evidence type="ECO:0000256" key="10">
    <source>
        <dbReference type="ARBA" id="ARBA00050544"/>
    </source>
</evidence>
<feature type="transmembrane region" description="Helical" evidence="16">
    <location>
        <begin position="735"/>
        <end position="757"/>
    </location>
</feature>
<feature type="region of interest" description="Disordered" evidence="15">
    <location>
        <begin position="352"/>
        <end position="381"/>
    </location>
</feature>
<dbReference type="FunFam" id="1.20.1250.20:FF:000069">
    <property type="entry name" value="Solute carrier family 45 member 4"/>
    <property type="match status" value="1"/>
</dbReference>
<evidence type="ECO:0000256" key="9">
    <source>
        <dbReference type="ARBA" id="ARBA00038193"/>
    </source>
</evidence>
<proteinExistence type="inferred from homology"/>
<evidence type="ECO:0000256" key="4">
    <source>
        <dbReference type="ARBA" id="ARBA00022597"/>
    </source>
</evidence>
<evidence type="ECO:0000256" key="13">
    <source>
        <dbReference type="ARBA" id="ARBA00072435"/>
    </source>
</evidence>
<dbReference type="AlphaFoldDB" id="G1LAN8"/>
<keyword evidence="3" id="KW-0597">Phosphoprotein</keyword>
<feature type="transmembrane region" description="Helical" evidence="16">
    <location>
        <begin position="289"/>
        <end position="306"/>
    </location>
</feature>
<feature type="transmembrane region" description="Helical" evidence="16">
    <location>
        <begin position="769"/>
        <end position="791"/>
    </location>
</feature>
<name>G1LAN8_AILME</name>
<comment type="similarity">
    <text evidence="9">Belongs to the glycoside-pentoside-hexuronide (GPH) cation symporter transporter (TC 2.A.2) family.</text>
</comment>
<keyword evidence="7 16" id="KW-1133">Transmembrane helix</keyword>
<evidence type="ECO:0000256" key="12">
    <source>
        <dbReference type="ARBA" id="ARBA00057104"/>
    </source>
</evidence>
<evidence type="ECO:0000313" key="18">
    <source>
        <dbReference type="Proteomes" id="UP000008912"/>
    </source>
</evidence>
<feature type="compositionally biased region" description="Basic and acidic residues" evidence="15">
    <location>
        <begin position="39"/>
        <end position="51"/>
    </location>
</feature>
<evidence type="ECO:0000256" key="16">
    <source>
        <dbReference type="SAM" id="Phobius"/>
    </source>
</evidence>
<feature type="transmembrane region" description="Helical" evidence="16">
    <location>
        <begin position="667"/>
        <end position="685"/>
    </location>
</feature>
<comment type="function">
    <text evidence="12">Proton-associated glucose transporter in the brain.</text>
</comment>
<evidence type="ECO:0000256" key="8">
    <source>
        <dbReference type="ARBA" id="ARBA00023136"/>
    </source>
</evidence>
<dbReference type="SUPFAM" id="SSF103473">
    <property type="entry name" value="MFS general substrate transporter"/>
    <property type="match status" value="1"/>
</dbReference>
<dbReference type="CDD" id="cd17313">
    <property type="entry name" value="MFS_SLC45_SUC"/>
    <property type="match status" value="1"/>
</dbReference>
<comment type="subcellular location">
    <subcellularLocation>
        <location evidence="1">Membrane</location>
        <topology evidence="1">Multi-pass membrane protein</topology>
    </subcellularLocation>
</comment>
<evidence type="ECO:0000256" key="14">
    <source>
        <dbReference type="ARBA" id="ARBA00077093"/>
    </source>
</evidence>
<evidence type="ECO:0000256" key="7">
    <source>
        <dbReference type="ARBA" id="ARBA00022989"/>
    </source>
</evidence>
<evidence type="ECO:0000256" key="2">
    <source>
        <dbReference type="ARBA" id="ARBA00022448"/>
    </source>
</evidence>
<keyword evidence="2" id="KW-0813">Transport</keyword>
<sequence length="810" mass="87369">MQRDVTAPPRGVMLQEQQRWAGGCRAGTGAARGPGRSSASERDASCLEPQEHPPAPPTMIPPASSTPPGEALFSSLAPQDFWRSPLSGYSGSVTRHISHRANNFKRHPKRRKCIRPSPPPPPNTPCPIELVDFGDLRPQRSFRELLFNGCILFGIEFSYAMETAYVTPVLLQMGLPDQLYSLVWFISPILGFLLQPLLGAWSDRCTSRFGRRRPFILVLAIGALLGLSLLLNGRDLGTALADSADDHRWGLLLTVCGVVLMDFSADSADNPSHAYMMDVCGPADQDRGLNIHALLAGLGGGFGYVVGGIHWDKTSFGRALGGQLRVIYIFTAVTLSITTVLTLVSIPERPLRPPSEKKATMKSPSLPLPPSPPRLCEEGPGEPLPCPPATSLYASFSSPISPLSPLTPKYGSFASRDGSLTGINEFASSFATSNIDSVLIDCFTGGPDPYLAIPGSAPRPAISVSFPRAPDGFYRQDRGFGERREAALAAGPDGDVLRVGSLDTPKPRSAGILKRPQTLAIPDAAGGGGPETSRRRNVTFSQQVANILLNGVKYESTLAGSGEPAGQPLSMRHLCSTICNMPKALRNLCVNHFLGWLSFEGVLLFYTDFMGEVVFQGDPKAPHTSEEYQKYNSGVTMGCWGMCVYAFSAAFYSAILEKLEEYLSTRTLYFIAYLAFGLGTGLATLSRNLYVVLSLCITYGILFSTLCTLPYSLLCDYYQNKKFAGSSADGTRRGMGVDISLLSCQYFLAQILVSLVLGPLTSAVGSANGVMYFSSLVSFLGCLYSSLCVVYEIPPSDATEEEHRPLLLNV</sequence>
<feature type="transmembrane region" description="Helical" evidence="16">
    <location>
        <begin position="251"/>
        <end position="268"/>
    </location>
</feature>
<protein>
    <recommendedName>
        <fullName evidence="13">Proton-associated sugar transporter A</fullName>
    </recommendedName>
    <alternativeName>
        <fullName evidence="14">Solute carrier family 45 member 1</fullName>
    </alternativeName>
</protein>
<comment type="catalytic activity">
    <reaction evidence="10">
        <text>D-galactose(in) + H(+)(in) = D-galactose(out) + H(+)(out)</text>
        <dbReference type="Rhea" id="RHEA:29019"/>
        <dbReference type="ChEBI" id="CHEBI:4139"/>
        <dbReference type="ChEBI" id="CHEBI:15378"/>
    </reaction>
</comment>
<reference evidence="17 18" key="1">
    <citation type="journal article" date="2010" name="Nature">
        <title>The sequence and de novo assembly of the giant panda genome.</title>
        <authorList>
            <person name="Li R."/>
            <person name="Fan W."/>
            <person name="Tian G."/>
            <person name="Zhu H."/>
            <person name="He L."/>
            <person name="Cai J."/>
            <person name="Huang Q."/>
            <person name="Cai Q."/>
            <person name="Li B."/>
            <person name="Bai Y."/>
            <person name="Zhang Z."/>
            <person name="Zhang Y."/>
            <person name="Wang W."/>
            <person name="Li J."/>
            <person name="Wei F."/>
            <person name="Li H."/>
            <person name="Jian M."/>
            <person name="Li J."/>
            <person name="Zhang Z."/>
            <person name="Nielsen R."/>
            <person name="Li D."/>
            <person name="Gu W."/>
            <person name="Yang Z."/>
            <person name="Xuan Z."/>
            <person name="Ryder O.A."/>
            <person name="Leung F.C."/>
            <person name="Zhou Y."/>
            <person name="Cao J."/>
            <person name="Sun X."/>
            <person name="Fu Y."/>
            <person name="Fang X."/>
            <person name="Guo X."/>
            <person name="Wang B."/>
            <person name="Hou R."/>
            <person name="Shen F."/>
            <person name="Mu B."/>
            <person name="Ni P."/>
            <person name="Lin R."/>
            <person name="Qian W."/>
            <person name="Wang G."/>
            <person name="Yu C."/>
            <person name="Nie W."/>
            <person name="Wang J."/>
            <person name="Wu Z."/>
            <person name="Liang H."/>
            <person name="Min J."/>
            <person name="Wu Q."/>
            <person name="Cheng S."/>
            <person name="Ruan J."/>
            <person name="Wang M."/>
            <person name="Shi Z."/>
            <person name="Wen M."/>
            <person name="Liu B."/>
            <person name="Ren X."/>
            <person name="Zheng H."/>
            <person name="Dong D."/>
            <person name="Cook K."/>
            <person name="Shan G."/>
            <person name="Zhang H."/>
            <person name="Kosiol C."/>
            <person name="Xie X."/>
            <person name="Lu Z."/>
            <person name="Zheng H."/>
            <person name="Li Y."/>
            <person name="Steiner C.C."/>
            <person name="Lam T.T."/>
            <person name="Lin S."/>
            <person name="Zhang Q."/>
            <person name="Li G."/>
            <person name="Tian J."/>
            <person name="Gong T."/>
            <person name="Liu H."/>
            <person name="Zhang D."/>
            <person name="Fang L."/>
            <person name="Ye C."/>
            <person name="Zhang J."/>
            <person name="Hu W."/>
            <person name="Xu A."/>
            <person name="Ren Y."/>
            <person name="Zhang G."/>
            <person name="Bruford M.W."/>
            <person name="Li Q."/>
            <person name="Ma L."/>
            <person name="Guo Y."/>
            <person name="An N."/>
            <person name="Hu Y."/>
            <person name="Zheng Y."/>
            <person name="Shi Y."/>
            <person name="Li Z."/>
            <person name="Liu Q."/>
            <person name="Chen Y."/>
            <person name="Zhao J."/>
            <person name="Qu N."/>
            <person name="Zhao S."/>
            <person name="Tian F."/>
            <person name="Wang X."/>
            <person name="Wang H."/>
            <person name="Xu L."/>
            <person name="Liu X."/>
            <person name="Vinar T."/>
            <person name="Wang Y."/>
            <person name="Lam T.W."/>
            <person name="Yiu S.M."/>
            <person name="Liu S."/>
            <person name="Zhang H."/>
            <person name="Li D."/>
            <person name="Huang Y."/>
            <person name="Wang X."/>
            <person name="Yang G."/>
            <person name="Jiang Z."/>
            <person name="Wang J."/>
            <person name="Qin N."/>
            <person name="Li L."/>
            <person name="Li J."/>
            <person name="Bolund L."/>
            <person name="Kristiansen K."/>
            <person name="Wong G.K."/>
            <person name="Olson M."/>
            <person name="Zhang X."/>
            <person name="Li S."/>
            <person name="Yang H."/>
            <person name="Wang J."/>
            <person name="Wang J."/>
        </authorList>
    </citation>
    <scope>NUCLEOTIDE SEQUENCE [LARGE SCALE GENOMIC DNA]</scope>
</reference>
<evidence type="ECO:0000256" key="5">
    <source>
        <dbReference type="ARBA" id="ARBA00022692"/>
    </source>
</evidence>
<feature type="transmembrane region" description="Helical" evidence="16">
    <location>
        <begin position="181"/>
        <end position="202"/>
    </location>
</feature>
<keyword evidence="18" id="KW-1185">Reference proteome</keyword>
<evidence type="ECO:0000256" key="6">
    <source>
        <dbReference type="ARBA" id="ARBA00022847"/>
    </source>
</evidence>
<reference evidence="17" key="3">
    <citation type="submission" date="2025-09" db="UniProtKB">
        <authorList>
            <consortium name="Ensembl"/>
        </authorList>
    </citation>
    <scope>IDENTIFICATION</scope>
</reference>
<evidence type="ECO:0000256" key="11">
    <source>
        <dbReference type="ARBA" id="ARBA00052884"/>
    </source>
</evidence>
<organism evidence="17 18">
    <name type="scientific">Ailuropoda melanoleuca</name>
    <name type="common">Giant panda</name>
    <dbReference type="NCBI Taxonomy" id="9646"/>
    <lineage>
        <taxon>Eukaryota</taxon>
        <taxon>Metazoa</taxon>
        <taxon>Chordata</taxon>
        <taxon>Craniata</taxon>
        <taxon>Vertebrata</taxon>
        <taxon>Euteleostomi</taxon>
        <taxon>Mammalia</taxon>
        <taxon>Eutheria</taxon>
        <taxon>Laurasiatheria</taxon>
        <taxon>Carnivora</taxon>
        <taxon>Caniformia</taxon>
        <taxon>Ursidae</taxon>
        <taxon>Ailuropoda</taxon>
    </lineage>
</organism>
<feature type="region of interest" description="Disordered" evidence="15">
    <location>
        <begin position="1"/>
        <end position="72"/>
    </location>
</feature>
<dbReference type="InterPro" id="IPR036259">
    <property type="entry name" value="MFS_trans_sf"/>
</dbReference>
<dbReference type="PANTHER" id="PTHR19432">
    <property type="entry name" value="SUGAR TRANSPORTER"/>
    <property type="match status" value="1"/>
</dbReference>
<feature type="transmembrane region" description="Helical" evidence="16">
    <location>
        <begin position="691"/>
        <end position="714"/>
    </location>
</feature>
<feature type="transmembrane region" description="Helical" evidence="16">
    <location>
        <begin position="214"/>
        <end position="231"/>
    </location>
</feature>
<comment type="catalytic activity">
    <reaction evidence="11">
        <text>D-glucose(out) + H(+)(out) = D-glucose(in) + H(+)(in)</text>
        <dbReference type="Rhea" id="RHEA:69556"/>
        <dbReference type="ChEBI" id="CHEBI:4167"/>
        <dbReference type="ChEBI" id="CHEBI:15378"/>
    </reaction>
</comment>
<dbReference type="PANTHER" id="PTHR19432:SF6">
    <property type="entry name" value="PROTON-ASSOCIATED SUGAR TRANSPORTER A"/>
    <property type="match status" value="1"/>
</dbReference>
<evidence type="ECO:0000256" key="1">
    <source>
        <dbReference type="ARBA" id="ARBA00004141"/>
    </source>
</evidence>
<dbReference type="Ensembl" id="ENSAMET00000004121.2">
    <property type="protein sequence ID" value="ENSAMEP00000003961.2"/>
    <property type="gene ID" value="ENSAMEG00000003727.2"/>
</dbReference>
<dbReference type="GO" id="GO:0008506">
    <property type="term" value="F:sucrose:proton symporter activity"/>
    <property type="evidence" value="ECO:0007669"/>
    <property type="project" value="TreeGrafter"/>
</dbReference>
<dbReference type="Pfam" id="PF07690">
    <property type="entry name" value="MFS_1"/>
    <property type="match status" value="1"/>
</dbReference>
<dbReference type="GO" id="GO:0005356">
    <property type="term" value="F:D-glucose:proton symporter activity"/>
    <property type="evidence" value="ECO:0007669"/>
    <property type="project" value="Ensembl"/>
</dbReference>
<feature type="transmembrane region" description="Helical" evidence="16">
    <location>
        <begin position="145"/>
        <end position="161"/>
    </location>
</feature>
<keyword evidence="8 16" id="KW-0472">Membrane</keyword>
<feature type="transmembrane region" description="Helical" evidence="16">
    <location>
        <begin position="326"/>
        <end position="346"/>
    </location>
</feature>
<gene>
    <name evidence="17" type="primary">SLC45A1</name>
</gene>
<keyword evidence="6" id="KW-0769">Symport</keyword>
<dbReference type="Gene3D" id="1.20.1250.20">
    <property type="entry name" value="MFS general substrate transporter like domains"/>
    <property type="match status" value="2"/>
</dbReference>
<dbReference type="Proteomes" id="UP000008912">
    <property type="component" value="Unassembled WGS sequence"/>
</dbReference>
<accession>G1LAN8</accession>
<dbReference type="GeneTree" id="ENSGT00950000182914"/>
<feature type="transmembrane region" description="Helical" evidence="16">
    <location>
        <begin position="635"/>
        <end position="655"/>
    </location>
</feature>
<evidence type="ECO:0000256" key="3">
    <source>
        <dbReference type="ARBA" id="ARBA00022553"/>
    </source>
</evidence>
<evidence type="ECO:0000256" key="15">
    <source>
        <dbReference type="SAM" id="MobiDB-lite"/>
    </source>
</evidence>
<keyword evidence="4" id="KW-0762">Sugar transport</keyword>
<dbReference type="GO" id="GO:1904659">
    <property type="term" value="P:D-glucose transmembrane transport"/>
    <property type="evidence" value="ECO:0007669"/>
    <property type="project" value="Ensembl"/>
</dbReference>
<dbReference type="eggNOG" id="KOG0637">
    <property type="taxonomic scope" value="Eukaryota"/>
</dbReference>
<keyword evidence="5 16" id="KW-0812">Transmembrane</keyword>
<dbReference type="STRING" id="9646.ENSAMEP00000003961"/>
<reference evidence="17" key="2">
    <citation type="submission" date="2025-08" db="UniProtKB">
        <authorList>
            <consortium name="Ensembl"/>
        </authorList>
    </citation>
    <scope>IDENTIFICATION</scope>
</reference>